<evidence type="ECO:0000313" key="2">
    <source>
        <dbReference type="EMBL" id="ORZ15049.1"/>
    </source>
</evidence>
<dbReference type="STRING" id="90262.A0A1X2IEC4"/>
<protein>
    <submittedName>
        <fullName evidence="2">Acyl-CoA N-acyltransferase</fullName>
    </submittedName>
</protein>
<dbReference type="PROSITE" id="PS51186">
    <property type="entry name" value="GNAT"/>
    <property type="match status" value="1"/>
</dbReference>
<keyword evidence="3" id="KW-1185">Reference proteome</keyword>
<sequence length="182" mass="20360">MVQSTSTIYVRQATLADLDIKEQIYDIINKAYRSKGGWTTESELVGGERSSMEHIETCIKDQVNILLLAFEEKSGEQDKVVGTVQIQPEETAGEAGVGLLSVDQSVQSRGIGGRLVRGAMDEMKSRGYHTAVLHVLETRAELLLWYRKLGFKETGEKEPFVWPEMLKVKSIGFLVLKKSLLE</sequence>
<accession>A0A1X2IEC4</accession>
<evidence type="ECO:0000313" key="3">
    <source>
        <dbReference type="Proteomes" id="UP000193560"/>
    </source>
</evidence>
<organism evidence="2 3">
    <name type="scientific">Absidia repens</name>
    <dbReference type="NCBI Taxonomy" id="90262"/>
    <lineage>
        <taxon>Eukaryota</taxon>
        <taxon>Fungi</taxon>
        <taxon>Fungi incertae sedis</taxon>
        <taxon>Mucoromycota</taxon>
        <taxon>Mucoromycotina</taxon>
        <taxon>Mucoromycetes</taxon>
        <taxon>Mucorales</taxon>
        <taxon>Cunninghamellaceae</taxon>
        <taxon>Absidia</taxon>
    </lineage>
</organism>
<dbReference type="InterPro" id="IPR050276">
    <property type="entry name" value="MshD_Acetyltransferase"/>
</dbReference>
<proteinExistence type="predicted"/>
<feature type="domain" description="N-acetyltransferase" evidence="1">
    <location>
        <begin position="8"/>
        <end position="172"/>
    </location>
</feature>
<dbReference type="InterPro" id="IPR016181">
    <property type="entry name" value="Acyl_CoA_acyltransferase"/>
</dbReference>
<dbReference type="AlphaFoldDB" id="A0A1X2IEC4"/>
<dbReference type="GO" id="GO:0016747">
    <property type="term" value="F:acyltransferase activity, transferring groups other than amino-acyl groups"/>
    <property type="evidence" value="ECO:0007669"/>
    <property type="project" value="InterPro"/>
</dbReference>
<name>A0A1X2IEC4_9FUNG</name>
<keyword evidence="2" id="KW-0808">Transferase</keyword>
<dbReference type="SUPFAM" id="SSF55729">
    <property type="entry name" value="Acyl-CoA N-acyltransferases (Nat)"/>
    <property type="match status" value="1"/>
</dbReference>
<keyword evidence="2" id="KW-0012">Acyltransferase</keyword>
<dbReference type="EMBL" id="MCGE01000013">
    <property type="protein sequence ID" value="ORZ15049.1"/>
    <property type="molecule type" value="Genomic_DNA"/>
</dbReference>
<dbReference type="InterPro" id="IPR000182">
    <property type="entry name" value="GNAT_dom"/>
</dbReference>
<dbReference type="Gene3D" id="3.40.630.30">
    <property type="match status" value="1"/>
</dbReference>
<reference evidence="2 3" key="1">
    <citation type="submission" date="2016-07" db="EMBL/GenBank/DDBJ databases">
        <title>Pervasive Adenine N6-methylation of Active Genes in Fungi.</title>
        <authorList>
            <consortium name="DOE Joint Genome Institute"/>
            <person name="Mondo S.J."/>
            <person name="Dannebaum R.O."/>
            <person name="Kuo R.C."/>
            <person name="Labutti K."/>
            <person name="Haridas S."/>
            <person name="Kuo A."/>
            <person name="Salamov A."/>
            <person name="Ahrendt S.R."/>
            <person name="Lipzen A."/>
            <person name="Sullivan W."/>
            <person name="Andreopoulos W.B."/>
            <person name="Clum A."/>
            <person name="Lindquist E."/>
            <person name="Daum C."/>
            <person name="Ramamoorthy G.K."/>
            <person name="Gryganskyi A."/>
            <person name="Culley D."/>
            <person name="Magnuson J.K."/>
            <person name="James T.Y."/>
            <person name="O'Malley M.A."/>
            <person name="Stajich J.E."/>
            <person name="Spatafora J.W."/>
            <person name="Visel A."/>
            <person name="Grigoriev I.V."/>
        </authorList>
    </citation>
    <scope>NUCLEOTIDE SEQUENCE [LARGE SCALE GENOMIC DNA]</scope>
    <source>
        <strain evidence="2 3">NRRL 1336</strain>
    </source>
</reference>
<evidence type="ECO:0000259" key="1">
    <source>
        <dbReference type="PROSITE" id="PS51186"/>
    </source>
</evidence>
<dbReference type="PANTHER" id="PTHR43617">
    <property type="entry name" value="L-AMINO ACID N-ACETYLTRANSFERASE"/>
    <property type="match status" value="1"/>
</dbReference>
<dbReference type="OrthoDB" id="5689at2759"/>
<comment type="caution">
    <text evidence="2">The sequence shown here is derived from an EMBL/GenBank/DDBJ whole genome shotgun (WGS) entry which is preliminary data.</text>
</comment>
<dbReference type="Pfam" id="PF00583">
    <property type="entry name" value="Acetyltransf_1"/>
    <property type="match status" value="1"/>
</dbReference>
<dbReference type="PANTHER" id="PTHR43617:SF38">
    <property type="entry name" value="N-ACETYLTRANSFERASE DOMAIN-CONTAINING PROTEIN"/>
    <property type="match status" value="1"/>
</dbReference>
<dbReference type="Proteomes" id="UP000193560">
    <property type="component" value="Unassembled WGS sequence"/>
</dbReference>
<gene>
    <name evidence="2" type="ORF">BCR42DRAFT_353087</name>
</gene>